<dbReference type="Pfam" id="PF00271">
    <property type="entry name" value="Helicase_C"/>
    <property type="match status" value="1"/>
</dbReference>
<keyword evidence="3 7" id="KW-0347">Helicase</keyword>
<keyword evidence="1" id="KW-0547">Nucleotide-binding</keyword>
<dbReference type="AlphaFoldDB" id="A0A9W6VZJ9"/>
<accession>A0A9W6VZJ9</accession>
<keyword evidence="8" id="KW-1185">Reference proteome</keyword>
<sequence length="946" mass="104883">MATPIFQPGSLITARGRDWVVLPDGTDDFIVARPLNGDSEFVTGLFRSEVEEATFRKPVADPGEIGDNEGAGLLRTAMRIGFTATAGPFRSLGSIAVDPRIYQFVPLLLAMRMDVVRLLIGDDVGIGKTIEAGLIAKELLDQGEASGLTVLCSPALAEQWQAELLEKFGIEAKLVLPSTVTKLQREAGNESIFQRNRHTVVSTDFIKSDRYRAQFLRTCPDLVIVDEAHTCVSAGSHTAQRQRRYSLLREIASKPDRHLVLVTATPHSGKEEAFRDLIGLLDPELALLDLDQPKGRERLARHFVQRRRRDIRSYLDEETRFPRDRQIREVPHELTREYASLTRRALAYARETVADGAGGGLRQRVRWWSALALLRSVASSPRAAAATLRARSVTAAAESESEAEELGRSSVLDLVDDETLEGIDATPGADDGELPKAARERLQALARDALKLEGPKSDAKLKKLIDEVKALLADGYDPIVFCRFIPTAEYVAEYLSQALGRIASVAAVTGTLPPAERQARIRELTEKHERRHVLVATDCLSEGVNLQEHFQAVIHYDLAWNPTRHEQREGRVDRFGQRRQYVRAVTLYGIDNGIDGIILDVLIRKHRTIAKRTGVAVPVPDRNDDVIRALVEGLLFRHETPDQLELDLGLTQARTELHREWESAADRESKALTKYAWSAINLDDVRKETDAARSVLGQPQDVTRFVRQTLTELGGATRADREGFTVQTVGLPEGVLHALDLRRAGEGSPPPDLVFHPDLPAPSGAHALVRTDPIVRALARYVIDAALDPHLSLKERPARRCGVIRTSVVSARTVLLLVRYRFHVTLPGAAEPRTLVAEDAQMVAYQVSPQGRDWLTGEQVADLLTARPENVLPEMVNRAAKTAIRELDDVREDLQLFGKQLAEHLRRSHRRVRSAAKAIKRGLDVQAAEHADVLGVYVYLPSGGAR</sequence>
<evidence type="ECO:0000256" key="2">
    <source>
        <dbReference type="ARBA" id="ARBA00022801"/>
    </source>
</evidence>
<evidence type="ECO:0000313" key="7">
    <source>
        <dbReference type="EMBL" id="GLY85970.1"/>
    </source>
</evidence>
<evidence type="ECO:0000259" key="6">
    <source>
        <dbReference type="PROSITE" id="PS51194"/>
    </source>
</evidence>
<reference evidence="7" key="1">
    <citation type="submission" date="2023-03" db="EMBL/GenBank/DDBJ databases">
        <title>Actinoallomurus iriomotensis NBRC 103684.</title>
        <authorList>
            <person name="Ichikawa N."/>
            <person name="Sato H."/>
            <person name="Tonouchi N."/>
        </authorList>
    </citation>
    <scope>NUCLEOTIDE SEQUENCE</scope>
    <source>
        <strain evidence="7">NBRC 103684</strain>
    </source>
</reference>
<dbReference type="InterPro" id="IPR011545">
    <property type="entry name" value="DEAD/DEAH_box_helicase_dom"/>
</dbReference>
<organism evidence="7 8">
    <name type="scientific">Actinoallomurus iriomotensis</name>
    <dbReference type="NCBI Taxonomy" id="478107"/>
    <lineage>
        <taxon>Bacteria</taxon>
        <taxon>Bacillati</taxon>
        <taxon>Actinomycetota</taxon>
        <taxon>Actinomycetes</taxon>
        <taxon>Streptosporangiales</taxon>
        <taxon>Thermomonosporaceae</taxon>
        <taxon>Actinoallomurus</taxon>
    </lineage>
</organism>
<keyword evidence="4" id="KW-0067">ATP-binding</keyword>
<dbReference type="PANTHER" id="PTHR45766">
    <property type="entry name" value="DNA ANNEALING HELICASE AND ENDONUCLEASE ZRANB3 FAMILY MEMBER"/>
    <property type="match status" value="1"/>
</dbReference>
<dbReference type="Gene3D" id="3.40.50.300">
    <property type="entry name" value="P-loop containing nucleotide triphosphate hydrolases"/>
    <property type="match status" value="1"/>
</dbReference>
<comment type="caution">
    <text evidence="7">The sequence shown here is derived from an EMBL/GenBank/DDBJ whole genome shotgun (WGS) entry which is preliminary data.</text>
</comment>
<protein>
    <submittedName>
        <fullName evidence="7">ATP-dependent helicase HepA</fullName>
    </submittedName>
</protein>
<evidence type="ECO:0000256" key="3">
    <source>
        <dbReference type="ARBA" id="ARBA00022806"/>
    </source>
</evidence>
<feature type="domain" description="Helicase ATP-binding" evidence="5">
    <location>
        <begin position="109"/>
        <end position="284"/>
    </location>
</feature>
<gene>
    <name evidence="7" type="ORF">Airi02_038990</name>
</gene>
<dbReference type="InterPro" id="IPR001650">
    <property type="entry name" value="Helicase_C-like"/>
</dbReference>
<dbReference type="PROSITE" id="PS51192">
    <property type="entry name" value="HELICASE_ATP_BIND_1"/>
    <property type="match status" value="1"/>
</dbReference>
<dbReference type="Proteomes" id="UP001165074">
    <property type="component" value="Unassembled WGS sequence"/>
</dbReference>
<dbReference type="SUPFAM" id="SSF52540">
    <property type="entry name" value="P-loop containing nucleoside triphosphate hydrolases"/>
    <property type="match status" value="2"/>
</dbReference>
<name>A0A9W6VZJ9_9ACTN</name>
<dbReference type="CDD" id="cd18011">
    <property type="entry name" value="DEXDc_RapA"/>
    <property type="match status" value="1"/>
</dbReference>
<evidence type="ECO:0000259" key="5">
    <source>
        <dbReference type="PROSITE" id="PS51192"/>
    </source>
</evidence>
<feature type="domain" description="Helicase C-terminal" evidence="6">
    <location>
        <begin position="460"/>
        <end position="627"/>
    </location>
</feature>
<dbReference type="InterPro" id="IPR049730">
    <property type="entry name" value="SNF2/RAD54-like_C"/>
</dbReference>
<dbReference type="GO" id="GO:0003676">
    <property type="term" value="F:nucleic acid binding"/>
    <property type="evidence" value="ECO:0007669"/>
    <property type="project" value="InterPro"/>
</dbReference>
<keyword evidence="2" id="KW-0378">Hydrolase</keyword>
<evidence type="ECO:0000256" key="4">
    <source>
        <dbReference type="ARBA" id="ARBA00022840"/>
    </source>
</evidence>
<dbReference type="SMART" id="SM00487">
    <property type="entry name" value="DEXDc"/>
    <property type="match status" value="1"/>
</dbReference>
<evidence type="ECO:0000256" key="1">
    <source>
        <dbReference type="ARBA" id="ARBA00022741"/>
    </source>
</evidence>
<dbReference type="InterPro" id="IPR014001">
    <property type="entry name" value="Helicase_ATP-bd"/>
</dbReference>
<dbReference type="InterPro" id="IPR027417">
    <property type="entry name" value="P-loop_NTPase"/>
</dbReference>
<dbReference type="EMBL" id="BSTK01000005">
    <property type="protein sequence ID" value="GLY85970.1"/>
    <property type="molecule type" value="Genomic_DNA"/>
</dbReference>
<dbReference type="SMART" id="SM00490">
    <property type="entry name" value="HELICc"/>
    <property type="match status" value="1"/>
</dbReference>
<dbReference type="Gene3D" id="3.40.50.10810">
    <property type="entry name" value="Tandem AAA-ATPase domain"/>
    <property type="match status" value="1"/>
</dbReference>
<dbReference type="GO" id="GO:0005524">
    <property type="term" value="F:ATP binding"/>
    <property type="evidence" value="ECO:0007669"/>
    <property type="project" value="UniProtKB-KW"/>
</dbReference>
<dbReference type="Pfam" id="PF00270">
    <property type="entry name" value="DEAD"/>
    <property type="match status" value="1"/>
</dbReference>
<dbReference type="InterPro" id="IPR038718">
    <property type="entry name" value="SNF2-like_sf"/>
</dbReference>
<dbReference type="GO" id="GO:0004386">
    <property type="term" value="F:helicase activity"/>
    <property type="evidence" value="ECO:0007669"/>
    <property type="project" value="UniProtKB-KW"/>
</dbReference>
<dbReference type="GO" id="GO:0016787">
    <property type="term" value="F:hydrolase activity"/>
    <property type="evidence" value="ECO:0007669"/>
    <property type="project" value="UniProtKB-KW"/>
</dbReference>
<dbReference type="PROSITE" id="PS51194">
    <property type="entry name" value="HELICASE_CTER"/>
    <property type="match status" value="1"/>
</dbReference>
<dbReference type="InterPro" id="IPR057342">
    <property type="entry name" value="DEXDc_RapA"/>
</dbReference>
<dbReference type="CDD" id="cd18793">
    <property type="entry name" value="SF2_C_SNF"/>
    <property type="match status" value="1"/>
</dbReference>
<dbReference type="PANTHER" id="PTHR45766:SF6">
    <property type="entry name" value="SWI_SNF-RELATED MATRIX-ASSOCIATED ACTIN-DEPENDENT REGULATOR OF CHROMATIN SUBFAMILY A-LIKE PROTEIN 1"/>
    <property type="match status" value="1"/>
</dbReference>
<proteinExistence type="predicted"/>
<evidence type="ECO:0000313" key="8">
    <source>
        <dbReference type="Proteomes" id="UP001165074"/>
    </source>
</evidence>